<keyword evidence="9" id="KW-0732">Signal</keyword>
<evidence type="ECO:0008006" key="12">
    <source>
        <dbReference type="Google" id="ProtNLM"/>
    </source>
</evidence>
<evidence type="ECO:0000256" key="4">
    <source>
        <dbReference type="ARBA" id="ARBA00022968"/>
    </source>
</evidence>
<dbReference type="RefSeq" id="WP_126627747.1">
    <property type="nucleotide sequence ID" value="NZ_BIFT01000001.1"/>
</dbReference>
<comment type="caution">
    <text evidence="10">The sequence shown here is derived from an EMBL/GenBank/DDBJ whole genome shotgun (WGS) entry which is preliminary data.</text>
</comment>
<evidence type="ECO:0000256" key="9">
    <source>
        <dbReference type="SAM" id="SignalP"/>
    </source>
</evidence>
<sequence length="395" mass="43887">MHLQKRSSVLRISSLCLILLLFLSACDQVQTAPPKQAAKIPPTATATATAPNTNNNLHFPQKPTQAVPTPTPVPQPTSTPVPAGNNPQNIQPLANDHGHPVLAFYYPWYIQQSWTLQQMSDLPSVQYNSGDDVTIDRQLNFAAGAGITGFISSWWGAGDKTDVNFGKLLVHAATLEQQANYHFASSLYMECDAPNLNTPAKMASGLTYVRDHYSNDAHFFHWQGKPVLFFWSPLGNGRTLAQWASIRQQVDPNHQMIWSAEGVDTNLLSVFDGLHLFSAGYWGLKNNTMPQVDQGFRDKITAYNQANNTQKIWAAGVMPGYDDTRVPGRKGTFTVPRNNGTTYTTSWNAAIASNPEWITITSFNEWFEGAMIEPSVTYGNQYLTLTQQFAHRWHG</sequence>
<keyword evidence="2" id="KW-0812">Transmembrane</keyword>
<keyword evidence="11" id="KW-1185">Reference proteome</keyword>
<keyword evidence="5" id="KW-1133">Transmembrane helix</keyword>
<gene>
    <name evidence="10" type="ORF">KDA_28790</name>
</gene>
<keyword evidence="4" id="KW-0735">Signal-anchor</keyword>
<accession>A0A402B7Q7</accession>
<evidence type="ECO:0000313" key="11">
    <source>
        <dbReference type="Proteomes" id="UP000287171"/>
    </source>
</evidence>
<feature type="signal peptide" evidence="9">
    <location>
        <begin position="1"/>
        <end position="31"/>
    </location>
</feature>
<comment type="subcellular location">
    <subcellularLocation>
        <location evidence="1">Golgi apparatus membrane</location>
        <topology evidence="1">Single-pass type II membrane protein</topology>
    </subcellularLocation>
</comment>
<keyword evidence="3" id="KW-0378">Hydrolase</keyword>
<dbReference type="PANTHER" id="PTHR13572:SF4">
    <property type="entry name" value="RE57134P"/>
    <property type="match status" value="1"/>
</dbReference>
<dbReference type="GO" id="GO:0004559">
    <property type="term" value="F:alpha-mannosidase activity"/>
    <property type="evidence" value="ECO:0007669"/>
    <property type="project" value="TreeGrafter"/>
</dbReference>
<dbReference type="Pfam" id="PF16317">
    <property type="entry name" value="Glyco_hydro_99"/>
    <property type="match status" value="1"/>
</dbReference>
<evidence type="ECO:0000256" key="6">
    <source>
        <dbReference type="ARBA" id="ARBA00023034"/>
    </source>
</evidence>
<dbReference type="OrthoDB" id="9816424at2"/>
<evidence type="ECO:0000256" key="7">
    <source>
        <dbReference type="ARBA" id="ARBA00023136"/>
    </source>
</evidence>
<feature type="region of interest" description="Disordered" evidence="8">
    <location>
        <begin position="34"/>
        <end position="84"/>
    </location>
</feature>
<feature type="compositionally biased region" description="Low complexity" evidence="8">
    <location>
        <begin position="34"/>
        <end position="68"/>
    </location>
</feature>
<dbReference type="InterPro" id="IPR026071">
    <property type="entry name" value="Glyco_Hydrolase_99"/>
</dbReference>
<keyword evidence="6" id="KW-0333">Golgi apparatus</keyword>
<dbReference type="EMBL" id="BIFT01000001">
    <property type="protein sequence ID" value="GCE27395.1"/>
    <property type="molecule type" value="Genomic_DNA"/>
</dbReference>
<evidence type="ECO:0000256" key="3">
    <source>
        <dbReference type="ARBA" id="ARBA00022801"/>
    </source>
</evidence>
<evidence type="ECO:0000256" key="1">
    <source>
        <dbReference type="ARBA" id="ARBA00004323"/>
    </source>
</evidence>
<name>A0A402B7Q7_9CHLR</name>
<evidence type="ECO:0000313" key="10">
    <source>
        <dbReference type="EMBL" id="GCE27395.1"/>
    </source>
</evidence>
<evidence type="ECO:0000256" key="8">
    <source>
        <dbReference type="SAM" id="MobiDB-lite"/>
    </source>
</evidence>
<feature type="chain" id="PRO_5019169931" description="GH26 domain-containing protein" evidence="9">
    <location>
        <begin position="32"/>
        <end position="395"/>
    </location>
</feature>
<evidence type="ECO:0000256" key="2">
    <source>
        <dbReference type="ARBA" id="ARBA00022692"/>
    </source>
</evidence>
<proteinExistence type="predicted"/>
<dbReference type="Gene3D" id="3.20.20.80">
    <property type="entry name" value="Glycosidases"/>
    <property type="match status" value="1"/>
</dbReference>
<reference evidence="11" key="1">
    <citation type="submission" date="2018-12" db="EMBL/GenBank/DDBJ databases">
        <title>Tengunoibacter tsumagoiensis gen. nov., sp. nov., Dictyobacter kobayashii sp. nov., D. alpinus sp. nov., and D. joshuensis sp. nov. and description of Dictyobacteraceae fam. nov. within the order Ktedonobacterales isolated from Tengu-no-mugimeshi.</title>
        <authorList>
            <person name="Wang C.M."/>
            <person name="Zheng Y."/>
            <person name="Sakai Y."/>
            <person name="Toyoda A."/>
            <person name="Minakuchi Y."/>
            <person name="Abe K."/>
            <person name="Yokota A."/>
            <person name="Yabe S."/>
        </authorList>
    </citation>
    <scope>NUCLEOTIDE SEQUENCE [LARGE SCALE GENOMIC DNA]</scope>
    <source>
        <strain evidence="11">Uno16</strain>
    </source>
</reference>
<protein>
    <recommendedName>
        <fullName evidence="12">GH26 domain-containing protein</fullName>
    </recommendedName>
</protein>
<dbReference type="PANTHER" id="PTHR13572">
    <property type="entry name" value="ENDO-ALPHA-1,2-MANNOSIDASE"/>
    <property type="match status" value="1"/>
</dbReference>
<evidence type="ECO:0000256" key="5">
    <source>
        <dbReference type="ARBA" id="ARBA00022989"/>
    </source>
</evidence>
<dbReference type="AlphaFoldDB" id="A0A402B7Q7"/>
<feature type="compositionally biased region" description="Pro residues" evidence="8">
    <location>
        <begin position="69"/>
        <end position="79"/>
    </location>
</feature>
<keyword evidence="7" id="KW-0472">Membrane</keyword>
<dbReference type="Proteomes" id="UP000287171">
    <property type="component" value="Unassembled WGS sequence"/>
</dbReference>
<dbReference type="PROSITE" id="PS51257">
    <property type="entry name" value="PROKAR_LIPOPROTEIN"/>
    <property type="match status" value="1"/>
</dbReference>
<organism evidence="10 11">
    <name type="scientific">Dictyobacter alpinus</name>
    <dbReference type="NCBI Taxonomy" id="2014873"/>
    <lineage>
        <taxon>Bacteria</taxon>
        <taxon>Bacillati</taxon>
        <taxon>Chloroflexota</taxon>
        <taxon>Ktedonobacteria</taxon>
        <taxon>Ktedonobacterales</taxon>
        <taxon>Dictyobacteraceae</taxon>
        <taxon>Dictyobacter</taxon>
    </lineage>
</organism>